<feature type="compositionally biased region" description="Polar residues" evidence="1">
    <location>
        <begin position="390"/>
        <end position="410"/>
    </location>
</feature>
<reference evidence="3" key="1">
    <citation type="submission" date="2017-03" db="EMBL/GenBank/DDBJ databases">
        <title>Genomes of endolithic fungi from Antarctica.</title>
        <authorList>
            <person name="Coleine C."/>
            <person name="Masonjones S."/>
            <person name="Stajich J.E."/>
        </authorList>
    </citation>
    <scope>NUCLEOTIDE SEQUENCE [LARGE SCALE GENOMIC DNA]</scope>
    <source>
        <strain evidence="3">CCFEE 5527</strain>
    </source>
</reference>
<dbReference type="AlphaFoldDB" id="A0A1V8SSR6"/>
<dbReference type="EMBL" id="NAJO01000028">
    <property type="protein sequence ID" value="OQO02186.1"/>
    <property type="molecule type" value="Genomic_DNA"/>
</dbReference>
<gene>
    <name evidence="2" type="ORF">B0A48_11738</name>
</gene>
<feature type="region of interest" description="Disordered" evidence="1">
    <location>
        <begin position="390"/>
        <end position="433"/>
    </location>
</feature>
<dbReference type="STRING" id="1507870.A0A1V8SSR6"/>
<protein>
    <submittedName>
        <fullName evidence="2">Uncharacterized protein</fullName>
    </submittedName>
</protein>
<name>A0A1V8SSR6_9PEZI</name>
<dbReference type="Proteomes" id="UP000192596">
    <property type="component" value="Unassembled WGS sequence"/>
</dbReference>
<feature type="compositionally biased region" description="Polar residues" evidence="1">
    <location>
        <begin position="66"/>
        <end position="80"/>
    </location>
</feature>
<feature type="region of interest" description="Disordered" evidence="1">
    <location>
        <begin position="31"/>
        <end position="84"/>
    </location>
</feature>
<feature type="region of interest" description="Disordered" evidence="1">
    <location>
        <begin position="339"/>
        <end position="358"/>
    </location>
</feature>
<dbReference type="OrthoDB" id="3595619at2759"/>
<evidence type="ECO:0000313" key="2">
    <source>
        <dbReference type="EMBL" id="OQO02186.1"/>
    </source>
</evidence>
<feature type="compositionally biased region" description="Basic and acidic residues" evidence="1">
    <location>
        <begin position="31"/>
        <end position="41"/>
    </location>
</feature>
<comment type="caution">
    <text evidence="2">The sequence shown here is derived from an EMBL/GenBank/DDBJ whole genome shotgun (WGS) entry which is preliminary data.</text>
</comment>
<keyword evidence="3" id="KW-1185">Reference proteome</keyword>
<sequence length="474" mass="51408">MGLFVTEDGGHYQGWLATLLCCCAAATEDEHPAERAKERATASKRAKICNEQPPLTALPSIPTAHYKSTSNGEKSESGSQDVDDDFATQSRHSLKPLDLGSSSLLPRHDFTYPDTRTRSLPRLTAHVQHHALVPLRLGPVVLRDAPDLAISSEAAAPRPRQRSDSMQHLLDDAERESYLENRETPFQRCSRSSTDMLNAYLSPAAGEQTATRVATSTKSSSSLLRRKAPESKVTSSTPRAPTDSTRASTKLKRKRSDQSNRKGGPSTTEHSIEQEILELNTIVEERRAESRGKPFSGHVPAVAPEMEVRARSETLNDIGSALSRPLTSREVPPRLDTFELEAEPARPATSRDRSRSANRVSGWLSGIMNASGFGSAPSSATADEPFYRCQPSSAQTRPLSQTSMQSSMTEPESPALTLASSPTATSKGYTHSRSLTAESRLTPLLPVEMLHGGKIVEDGGTWRVSSPSQVGVAM</sequence>
<feature type="compositionally biased region" description="Polar residues" evidence="1">
    <location>
        <begin position="418"/>
        <end position="433"/>
    </location>
</feature>
<organism evidence="2 3">
    <name type="scientific">Cryoendolithus antarcticus</name>
    <dbReference type="NCBI Taxonomy" id="1507870"/>
    <lineage>
        <taxon>Eukaryota</taxon>
        <taxon>Fungi</taxon>
        <taxon>Dikarya</taxon>
        <taxon>Ascomycota</taxon>
        <taxon>Pezizomycotina</taxon>
        <taxon>Dothideomycetes</taxon>
        <taxon>Dothideomycetidae</taxon>
        <taxon>Cladosporiales</taxon>
        <taxon>Cladosporiaceae</taxon>
        <taxon>Cryoendolithus</taxon>
    </lineage>
</organism>
<feature type="compositionally biased region" description="Low complexity" evidence="1">
    <location>
        <begin position="214"/>
        <end position="223"/>
    </location>
</feature>
<feature type="region of interest" description="Disordered" evidence="1">
    <location>
        <begin position="203"/>
        <end position="273"/>
    </location>
</feature>
<dbReference type="InParanoid" id="A0A1V8SSR6"/>
<proteinExistence type="predicted"/>
<evidence type="ECO:0000313" key="3">
    <source>
        <dbReference type="Proteomes" id="UP000192596"/>
    </source>
</evidence>
<evidence type="ECO:0000256" key="1">
    <source>
        <dbReference type="SAM" id="MobiDB-lite"/>
    </source>
</evidence>
<feature type="compositionally biased region" description="Polar residues" evidence="1">
    <location>
        <begin position="232"/>
        <end position="248"/>
    </location>
</feature>
<accession>A0A1V8SSR6</accession>